<evidence type="ECO:0000256" key="1">
    <source>
        <dbReference type="SAM" id="SignalP"/>
    </source>
</evidence>
<protein>
    <submittedName>
        <fullName evidence="3">DUF6089 family protein</fullName>
    </submittedName>
</protein>
<keyword evidence="1" id="KW-0732">Signal</keyword>
<evidence type="ECO:0000313" key="4">
    <source>
        <dbReference type="Proteomes" id="UP001597374"/>
    </source>
</evidence>
<dbReference type="Proteomes" id="UP001597374">
    <property type="component" value="Unassembled WGS sequence"/>
</dbReference>
<dbReference type="SUPFAM" id="SSF56925">
    <property type="entry name" value="OMPA-like"/>
    <property type="match status" value="1"/>
</dbReference>
<gene>
    <name evidence="3" type="ORF">ACFSKP_20040</name>
</gene>
<dbReference type="InterPro" id="IPR045743">
    <property type="entry name" value="DUF6089"/>
</dbReference>
<feature type="domain" description="DUF6089" evidence="2">
    <location>
        <begin position="32"/>
        <end position="157"/>
    </location>
</feature>
<proteinExistence type="predicted"/>
<accession>A0ABW5D327</accession>
<keyword evidence="4" id="KW-1185">Reference proteome</keyword>
<reference evidence="4" key="1">
    <citation type="journal article" date="2019" name="Int. J. Syst. Evol. Microbiol.">
        <title>The Global Catalogue of Microorganisms (GCM) 10K type strain sequencing project: providing services to taxonomists for standard genome sequencing and annotation.</title>
        <authorList>
            <consortium name="The Broad Institute Genomics Platform"/>
            <consortium name="The Broad Institute Genome Sequencing Center for Infectious Disease"/>
            <person name="Wu L."/>
            <person name="Ma J."/>
        </authorList>
    </citation>
    <scope>NUCLEOTIDE SEQUENCE [LARGE SCALE GENOMIC DNA]</scope>
    <source>
        <strain evidence="4">CGMCC 4.1782</strain>
    </source>
</reference>
<sequence length="331" mass="37181">MKKLITPLLLLVFTLALATEAEAQRFTKRKRYASFGVSLNAMNYFGDIVPEPDFTSFRFKSTRPNVGITYTYRIFPRISYRAGLSWGRIVGDDAKSASQSEGENRGRYQRNLSFRNDITELSFVGMVDLFENRYNYRRRPDFVPYAFAGVAVFHHNPKAYYEAGSHPGLSPADDIATGWYALQPLGTQGQYANGEGYPDPYKRVQIAIPMGLGVRYKLDRRWDMSFEIGWRKTFTDYLDDASGAYASKADILAGGGDNPKAAALLSDRSAEGPFQSEVQADPSGTPYKRLQGFGTTSNLRRGNKSDDDWYIVSGLTVNYILGTSIRSPKFR</sequence>
<feature type="chain" id="PRO_5045419312" evidence="1">
    <location>
        <begin position="19"/>
        <end position="331"/>
    </location>
</feature>
<organism evidence="3 4">
    <name type="scientific">Pontibacter ruber</name>
    <dbReference type="NCBI Taxonomy" id="1343895"/>
    <lineage>
        <taxon>Bacteria</taxon>
        <taxon>Pseudomonadati</taxon>
        <taxon>Bacteroidota</taxon>
        <taxon>Cytophagia</taxon>
        <taxon>Cytophagales</taxon>
        <taxon>Hymenobacteraceae</taxon>
        <taxon>Pontibacter</taxon>
    </lineage>
</organism>
<dbReference type="RefSeq" id="WP_262921721.1">
    <property type="nucleotide sequence ID" value="NZ_JALPRR010000005.1"/>
</dbReference>
<comment type="caution">
    <text evidence="3">The sequence shown here is derived from an EMBL/GenBank/DDBJ whole genome shotgun (WGS) entry which is preliminary data.</text>
</comment>
<name>A0ABW5D327_9BACT</name>
<dbReference type="Pfam" id="PF19573">
    <property type="entry name" value="DUF6089"/>
    <property type="match status" value="1"/>
</dbReference>
<evidence type="ECO:0000259" key="2">
    <source>
        <dbReference type="Pfam" id="PF19573"/>
    </source>
</evidence>
<dbReference type="EMBL" id="JBHUIM010000004">
    <property type="protein sequence ID" value="MFD2248569.1"/>
    <property type="molecule type" value="Genomic_DNA"/>
</dbReference>
<feature type="signal peptide" evidence="1">
    <location>
        <begin position="1"/>
        <end position="18"/>
    </location>
</feature>
<dbReference type="InterPro" id="IPR011250">
    <property type="entry name" value="OMP/PagP_B-barrel"/>
</dbReference>
<evidence type="ECO:0000313" key="3">
    <source>
        <dbReference type="EMBL" id="MFD2248569.1"/>
    </source>
</evidence>